<keyword evidence="5" id="KW-0378">Hydrolase</keyword>
<keyword evidence="10" id="KW-1185">Reference proteome</keyword>
<dbReference type="KEGG" id="saqu:EJC51_36415"/>
<evidence type="ECO:0000256" key="1">
    <source>
        <dbReference type="ARBA" id="ARBA00001326"/>
    </source>
</evidence>
<accession>A0A3S9I9R0</accession>
<evidence type="ECO:0000256" key="2">
    <source>
        <dbReference type="ARBA" id="ARBA00001936"/>
    </source>
</evidence>
<gene>
    <name evidence="9" type="ORF">EJC51_36415</name>
</gene>
<dbReference type="PANTHER" id="PTHR12260:SF6">
    <property type="entry name" value="DAMAGE-CONTROL PHOSPHATASE ARMT1"/>
    <property type="match status" value="1"/>
</dbReference>
<dbReference type="InterPro" id="IPR002791">
    <property type="entry name" value="ARMT1-like_metal-bd"/>
</dbReference>
<evidence type="ECO:0000313" key="9">
    <source>
        <dbReference type="EMBL" id="AZP21079.1"/>
    </source>
</evidence>
<comment type="catalytic activity">
    <reaction evidence="1">
        <text>beta-D-fructose 1-phosphate + H2O = D-fructose + phosphate</text>
        <dbReference type="Rhea" id="RHEA:35603"/>
        <dbReference type="ChEBI" id="CHEBI:15377"/>
        <dbReference type="ChEBI" id="CHEBI:37721"/>
        <dbReference type="ChEBI" id="CHEBI:43474"/>
        <dbReference type="ChEBI" id="CHEBI:138881"/>
    </reaction>
</comment>
<dbReference type="RefSeq" id="WP_126274935.1">
    <property type="nucleotide sequence ID" value="NZ_CP034463.1"/>
</dbReference>
<name>A0A3S9I9R0_9ACTN</name>
<reference evidence="9 10" key="1">
    <citation type="submission" date="2018-12" db="EMBL/GenBank/DDBJ databases">
        <authorList>
            <person name="Li K."/>
        </authorList>
    </citation>
    <scope>NUCLEOTIDE SEQUENCE [LARGE SCALE GENOMIC DNA]</scope>
    <source>
        <strain evidence="10">CR22</strain>
    </source>
</reference>
<dbReference type="Proteomes" id="UP000280197">
    <property type="component" value="Chromosome"/>
</dbReference>
<dbReference type="GO" id="GO:0008168">
    <property type="term" value="F:methyltransferase activity"/>
    <property type="evidence" value="ECO:0007669"/>
    <property type="project" value="UniProtKB-KW"/>
</dbReference>
<evidence type="ECO:0000256" key="5">
    <source>
        <dbReference type="ARBA" id="ARBA00022801"/>
    </source>
</evidence>
<comment type="catalytic activity">
    <reaction evidence="7">
        <text>beta-D-fructose 6-phosphate = dihydroxyacetone + D-glyceraldehyde 3-phosphate</text>
        <dbReference type="Rhea" id="RHEA:28002"/>
        <dbReference type="ChEBI" id="CHEBI:16016"/>
        <dbReference type="ChEBI" id="CHEBI:57634"/>
        <dbReference type="ChEBI" id="CHEBI:59776"/>
    </reaction>
</comment>
<feature type="domain" description="Damage-control phosphatase ARMT1-like metal-binding" evidence="8">
    <location>
        <begin position="21"/>
        <end position="362"/>
    </location>
</feature>
<keyword evidence="6" id="KW-0464">Manganese</keyword>
<dbReference type="AlphaFoldDB" id="A0A3S9I9R0"/>
<evidence type="ECO:0000256" key="3">
    <source>
        <dbReference type="ARBA" id="ARBA00009519"/>
    </source>
</evidence>
<dbReference type="PANTHER" id="PTHR12260">
    <property type="entry name" value="DAMAGE-CONTROL PHOSPHATASE ARMT1"/>
    <property type="match status" value="1"/>
</dbReference>
<evidence type="ECO:0000313" key="10">
    <source>
        <dbReference type="Proteomes" id="UP000280197"/>
    </source>
</evidence>
<evidence type="ECO:0000256" key="7">
    <source>
        <dbReference type="ARBA" id="ARBA00048809"/>
    </source>
</evidence>
<dbReference type="Pfam" id="PF01937">
    <property type="entry name" value="ARMT1-like_dom"/>
    <property type="match status" value="1"/>
</dbReference>
<dbReference type="SUPFAM" id="SSF111321">
    <property type="entry name" value="AF1104-like"/>
    <property type="match status" value="1"/>
</dbReference>
<evidence type="ECO:0000256" key="4">
    <source>
        <dbReference type="ARBA" id="ARBA00022723"/>
    </source>
</evidence>
<protein>
    <submittedName>
        <fullName evidence="9">Protein-glutamate O-methyltransferase family protein</fullName>
    </submittedName>
</protein>
<dbReference type="Gene3D" id="3.40.50.10880">
    <property type="entry name" value="Uncharacterised protein PF01937, DUF89, domain 3"/>
    <property type="match status" value="1"/>
</dbReference>
<dbReference type="InterPro" id="IPR036075">
    <property type="entry name" value="ARMT-1-like_metal-bd_sf"/>
</dbReference>
<sequence>MSAIPPVLLSDEPGSFPYSVLAERHPAIVGQVREAFPYGPDQHRALDTLLENCTKGVIEPLPADAPGRDLWTDWGMDEHIGRSWFDIPWLWSESWFYRRLLDAVGYFGPGPWQGVDPFRPFKLAELESPETDEELAALDDLADRPAEEQAEALLHGSLWGNRADLGFRLSDGDAEARAAVPALVADDSAALRTLLDGADTLCLVADNAGRELVPDLLLIAHLLARGRVRRAVLHVKSHPYYVSDATTADVVDALRRLTRAGGAAAGYGRELWAAMADGRLTLRAHPFSCAPLPYEAMPDDLRAELAGATLTVLKGDLNYRRLVGDRRWPPTTPFAEVTAHFPGPVAALRTLKSDVITGLTPATEAALVAAEGQRWRTGGTHALIQVRP</sequence>
<dbReference type="GO" id="GO:0046872">
    <property type="term" value="F:metal ion binding"/>
    <property type="evidence" value="ECO:0007669"/>
    <property type="project" value="UniProtKB-KW"/>
</dbReference>
<dbReference type="GO" id="GO:0016791">
    <property type="term" value="F:phosphatase activity"/>
    <property type="evidence" value="ECO:0007669"/>
    <property type="project" value="TreeGrafter"/>
</dbReference>
<proteinExistence type="inferred from homology"/>
<comment type="cofactor">
    <cofactor evidence="2">
        <name>Mn(2+)</name>
        <dbReference type="ChEBI" id="CHEBI:29035"/>
    </cofactor>
</comment>
<dbReference type="InterPro" id="IPR039763">
    <property type="entry name" value="ARMT1"/>
</dbReference>
<evidence type="ECO:0000259" key="8">
    <source>
        <dbReference type="Pfam" id="PF01937"/>
    </source>
</evidence>
<dbReference type="GO" id="GO:0032259">
    <property type="term" value="P:methylation"/>
    <property type="evidence" value="ECO:0007669"/>
    <property type="project" value="UniProtKB-KW"/>
</dbReference>
<comment type="similarity">
    <text evidence="3">Belongs to the damage-control phosphatase family. Sugar phosphate phosphatase III subfamily.</text>
</comment>
<keyword evidence="4" id="KW-0479">Metal-binding</keyword>
<evidence type="ECO:0000256" key="6">
    <source>
        <dbReference type="ARBA" id="ARBA00023211"/>
    </source>
</evidence>
<keyword evidence="9" id="KW-0489">Methyltransferase</keyword>
<dbReference type="EMBL" id="CP034463">
    <property type="protein sequence ID" value="AZP21079.1"/>
    <property type="molecule type" value="Genomic_DNA"/>
</dbReference>
<organism evidence="9 10">
    <name type="scientific">Streptomyces aquilus</name>
    <dbReference type="NCBI Taxonomy" id="2548456"/>
    <lineage>
        <taxon>Bacteria</taxon>
        <taxon>Bacillati</taxon>
        <taxon>Actinomycetota</taxon>
        <taxon>Actinomycetes</taxon>
        <taxon>Kitasatosporales</taxon>
        <taxon>Streptomycetaceae</taxon>
        <taxon>Streptomyces</taxon>
    </lineage>
</organism>
<dbReference type="GO" id="GO:0006974">
    <property type="term" value="P:DNA damage response"/>
    <property type="evidence" value="ECO:0007669"/>
    <property type="project" value="TreeGrafter"/>
</dbReference>
<keyword evidence="9" id="KW-0808">Transferase</keyword>